<comment type="similarity">
    <text evidence="2">Belongs to the selectin/LECAM family.</text>
</comment>
<dbReference type="PANTHER" id="PTHR19325:SF493">
    <property type="entry name" value="E-SELECTIN"/>
    <property type="match status" value="1"/>
</dbReference>
<dbReference type="InterPro" id="IPR000742">
    <property type="entry name" value="EGF"/>
</dbReference>
<dbReference type="GeneTree" id="ENSGT00940000164633"/>
<dbReference type="Gene3D" id="2.10.70.10">
    <property type="entry name" value="Complement Module, domain 1"/>
    <property type="match status" value="2"/>
</dbReference>
<keyword evidence="15 23" id="KW-1015">Disulfide bond</keyword>
<dbReference type="InterPro" id="IPR050350">
    <property type="entry name" value="Compl-Cell_Adhes-Reg"/>
</dbReference>
<name>A0A3Q3RJV2_9TELE</name>
<dbReference type="AlphaFoldDB" id="A0A3Q3RJV2"/>
<dbReference type="InterPro" id="IPR001304">
    <property type="entry name" value="C-type_lectin-like"/>
</dbReference>
<dbReference type="InterPro" id="IPR016186">
    <property type="entry name" value="C-type_lectin-like/link_sf"/>
</dbReference>
<evidence type="ECO:0000256" key="8">
    <source>
        <dbReference type="ARBA" id="ARBA00022729"/>
    </source>
</evidence>
<dbReference type="GO" id="GO:0046872">
    <property type="term" value="F:metal ion binding"/>
    <property type="evidence" value="ECO:0007669"/>
    <property type="project" value="UniProtKB-KW"/>
</dbReference>
<dbReference type="PANTHER" id="PTHR19325">
    <property type="entry name" value="COMPLEMENT COMPONENT-RELATED SUSHI DOMAIN-CONTAINING"/>
    <property type="match status" value="1"/>
</dbReference>
<evidence type="ECO:0000256" key="5">
    <source>
        <dbReference type="ARBA" id="ARBA00022659"/>
    </source>
</evidence>
<keyword evidence="5 24" id="KW-0768">Sushi</keyword>
<dbReference type="GO" id="GO:0005886">
    <property type="term" value="C:plasma membrane"/>
    <property type="evidence" value="ECO:0007669"/>
    <property type="project" value="UniProtKB-SubCell"/>
</dbReference>
<dbReference type="InterPro" id="IPR016187">
    <property type="entry name" value="CTDL_fold"/>
</dbReference>
<feature type="disulfide bond" evidence="23">
    <location>
        <begin position="148"/>
        <end position="158"/>
    </location>
</feature>
<reference evidence="28" key="1">
    <citation type="submission" date="2025-08" db="UniProtKB">
        <authorList>
            <consortium name="Ensembl"/>
        </authorList>
    </citation>
    <scope>IDENTIFICATION</scope>
</reference>
<evidence type="ECO:0000313" key="29">
    <source>
        <dbReference type="Proteomes" id="UP000261640"/>
    </source>
</evidence>
<dbReference type="InterPro" id="IPR000436">
    <property type="entry name" value="Sushi_SCR_CCP_dom"/>
</dbReference>
<dbReference type="PROSITE" id="PS01186">
    <property type="entry name" value="EGF_2"/>
    <property type="match status" value="1"/>
</dbReference>
<dbReference type="Pfam" id="PF00059">
    <property type="entry name" value="Lectin_C"/>
    <property type="match status" value="1"/>
</dbReference>
<dbReference type="PRINTS" id="PR00343">
    <property type="entry name" value="SELECTIN"/>
</dbReference>
<feature type="disulfide bond" evidence="24">
    <location>
        <begin position="275"/>
        <end position="302"/>
    </location>
</feature>
<dbReference type="Proteomes" id="UP000261640">
    <property type="component" value="Unplaced"/>
</dbReference>
<evidence type="ECO:0000313" key="28">
    <source>
        <dbReference type="Ensembl" id="ENSMAMP00000003190.2"/>
    </source>
</evidence>
<evidence type="ECO:0000256" key="20">
    <source>
        <dbReference type="ARBA" id="ARBA00042113"/>
    </source>
</evidence>
<comment type="caution">
    <text evidence="23">Lacks conserved residue(s) required for the propagation of feature annotation.</text>
</comment>
<dbReference type="GO" id="GO:0007155">
    <property type="term" value="P:cell adhesion"/>
    <property type="evidence" value="ECO:0007669"/>
    <property type="project" value="UniProtKB-KW"/>
</dbReference>
<comment type="subunit">
    <text evidence="17">Interacts with SELPLG/PSGL1 and PODXL2 through the sialyl Lewis X epitope. SELPLG sulfation appears not to be required for this interaction.</text>
</comment>
<dbReference type="InterPro" id="IPR018378">
    <property type="entry name" value="C-type_lectin_CS"/>
</dbReference>
<evidence type="ECO:0000256" key="22">
    <source>
        <dbReference type="ARBA" id="ARBA00045695"/>
    </source>
</evidence>
<dbReference type="Pfam" id="PF00084">
    <property type="entry name" value="Sushi"/>
    <property type="match status" value="2"/>
</dbReference>
<dbReference type="PROSITE" id="PS00615">
    <property type="entry name" value="C_TYPE_LECTIN_1"/>
    <property type="match status" value="1"/>
</dbReference>
<evidence type="ECO:0000256" key="2">
    <source>
        <dbReference type="ARBA" id="ARBA00007360"/>
    </source>
</evidence>
<evidence type="ECO:0000259" key="25">
    <source>
        <dbReference type="PROSITE" id="PS50026"/>
    </source>
</evidence>
<evidence type="ECO:0000256" key="3">
    <source>
        <dbReference type="ARBA" id="ARBA00022475"/>
    </source>
</evidence>
<evidence type="ECO:0000259" key="27">
    <source>
        <dbReference type="PROSITE" id="PS50923"/>
    </source>
</evidence>
<dbReference type="SUPFAM" id="SSF57535">
    <property type="entry name" value="Complement control module/SCR domain"/>
    <property type="match status" value="2"/>
</dbReference>
<feature type="domain" description="Sushi" evidence="27">
    <location>
        <begin position="242"/>
        <end position="304"/>
    </location>
</feature>
<keyword evidence="8" id="KW-0732">Signal</keyword>
<comment type="subcellular location">
    <subcellularLocation>
        <location evidence="1">Cell membrane</location>
        <topology evidence="1">Single-pass type I membrane protein</topology>
    </subcellularLocation>
</comment>
<evidence type="ECO:0000256" key="16">
    <source>
        <dbReference type="ARBA" id="ARBA00023180"/>
    </source>
</evidence>
<evidence type="ECO:0000256" key="1">
    <source>
        <dbReference type="ARBA" id="ARBA00004251"/>
    </source>
</evidence>
<comment type="function">
    <text evidence="22">Cell-surface glycoprotein having a role in immunoadhesion. Mediates in the adhesion of blood neutrophils in cytokine-activated endothelium through interaction with SELPLG/PSGL1. May have a role in capillary morphogenesis.</text>
</comment>
<dbReference type="PROSITE" id="PS50026">
    <property type="entry name" value="EGF_3"/>
    <property type="match status" value="1"/>
</dbReference>
<evidence type="ECO:0000256" key="10">
    <source>
        <dbReference type="ARBA" id="ARBA00022737"/>
    </source>
</evidence>
<evidence type="ECO:0000259" key="26">
    <source>
        <dbReference type="PROSITE" id="PS50041"/>
    </source>
</evidence>
<evidence type="ECO:0000256" key="21">
    <source>
        <dbReference type="ARBA" id="ARBA00043124"/>
    </source>
</evidence>
<reference evidence="28" key="2">
    <citation type="submission" date="2025-09" db="UniProtKB">
        <authorList>
            <consortium name="Ensembl"/>
        </authorList>
    </citation>
    <scope>IDENTIFICATION</scope>
</reference>
<dbReference type="InterPro" id="IPR002396">
    <property type="entry name" value="Selectin_superfamily"/>
</dbReference>
<evidence type="ECO:0000256" key="12">
    <source>
        <dbReference type="ARBA" id="ARBA00022889"/>
    </source>
</evidence>
<keyword evidence="6" id="KW-0812">Transmembrane</keyword>
<keyword evidence="13" id="KW-1133">Transmembrane helix</keyword>
<dbReference type="Ensembl" id="ENSMAMT00000003261.2">
    <property type="protein sequence ID" value="ENSMAMP00000003190.2"/>
    <property type="gene ID" value="ENSMAMG00000002193.2"/>
</dbReference>
<dbReference type="InterPro" id="IPR035976">
    <property type="entry name" value="Sushi/SCR/CCP_sf"/>
</dbReference>
<feature type="disulfide bond" evidence="24">
    <location>
        <begin position="212"/>
        <end position="239"/>
    </location>
</feature>
<feature type="disulfide bond" evidence="23">
    <location>
        <begin position="169"/>
        <end position="178"/>
    </location>
</feature>
<evidence type="ECO:0000256" key="13">
    <source>
        <dbReference type="ARBA" id="ARBA00022989"/>
    </source>
</evidence>
<keyword evidence="11" id="KW-0106">Calcium</keyword>
<keyword evidence="16" id="KW-0325">Glycoprotein</keyword>
<dbReference type="STRING" id="205130.ENSMAMP00000003190"/>
<keyword evidence="9" id="KW-0430">Lectin</keyword>
<evidence type="ECO:0000256" key="7">
    <source>
        <dbReference type="ARBA" id="ARBA00022723"/>
    </source>
</evidence>
<evidence type="ECO:0000256" key="24">
    <source>
        <dbReference type="PROSITE-ProRule" id="PRU00302"/>
    </source>
</evidence>
<proteinExistence type="inferred from homology"/>
<evidence type="ECO:0000256" key="6">
    <source>
        <dbReference type="ARBA" id="ARBA00022692"/>
    </source>
</evidence>
<evidence type="ECO:0000256" key="14">
    <source>
        <dbReference type="ARBA" id="ARBA00023136"/>
    </source>
</evidence>
<dbReference type="CDD" id="cd00033">
    <property type="entry name" value="CCP"/>
    <property type="match status" value="2"/>
</dbReference>
<evidence type="ECO:0000256" key="15">
    <source>
        <dbReference type="ARBA" id="ARBA00023157"/>
    </source>
</evidence>
<dbReference type="SUPFAM" id="SSF57196">
    <property type="entry name" value="EGF/Laminin"/>
    <property type="match status" value="1"/>
</dbReference>
<feature type="domain" description="C-type lectin" evidence="26">
    <location>
        <begin position="21"/>
        <end position="144"/>
    </location>
</feature>
<evidence type="ECO:0000256" key="17">
    <source>
        <dbReference type="ARBA" id="ARBA00038738"/>
    </source>
</evidence>
<keyword evidence="7" id="KW-0479">Metal-binding</keyword>
<keyword evidence="14" id="KW-0472">Membrane</keyword>
<feature type="domain" description="Sushi" evidence="27">
    <location>
        <begin position="182"/>
        <end position="241"/>
    </location>
</feature>
<keyword evidence="12" id="KW-0130">Cell adhesion</keyword>
<keyword evidence="3" id="KW-1003">Cell membrane</keyword>
<sequence length="315" mass="35404">KSLPLICGCNKTDFLSLTDTTVGWTYHYSNYTMTWTRARWYCQTHYTDMVTIQNQKENDYLVSILPNRTGSPYYWIGITKAHMNETWTWVGTNSTWIGEQSWATNEPNNNLSTEFCVEIYTNRGKNRGKWNDEKCSKKKYAVCYQAQCNSTSCNRGKCQETVENIFCLCDPGFKGDRCQTAVDCAPLSEPDNGYLRCFGGNQTNNSTCQFQCNMGFLLIGSSSVTCGVTGIWSGPRPTCAIEQCPVLNQTSISGNVTCSHPIAPYSFNSSCEFRCDEGYELHGQEQIQCDHTGQWTASVPACTSKVTVVIFKESI</sequence>
<dbReference type="SMART" id="SM00032">
    <property type="entry name" value="CCP"/>
    <property type="match status" value="2"/>
</dbReference>
<feature type="domain" description="EGF-like" evidence="25">
    <location>
        <begin position="144"/>
        <end position="179"/>
    </location>
</feature>
<accession>A0A3Q3RJV2</accession>
<dbReference type="PROSITE" id="PS00022">
    <property type="entry name" value="EGF_1"/>
    <property type="match status" value="1"/>
</dbReference>
<dbReference type="InParanoid" id="A0A3Q3RJV2"/>
<keyword evidence="4 23" id="KW-0245">EGF-like domain</keyword>
<evidence type="ECO:0000256" key="11">
    <source>
        <dbReference type="ARBA" id="ARBA00022837"/>
    </source>
</evidence>
<organism evidence="28 29">
    <name type="scientific">Mastacembelus armatus</name>
    <name type="common">zig-zag eel</name>
    <dbReference type="NCBI Taxonomy" id="205130"/>
    <lineage>
        <taxon>Eukaryota</taxon>
        <taxon>Metazoa</taxon>
        <taxon>Chordata</taxon>
        <taxon>Craniata</taxon>
        <taxon>Vertebrata</taxon>
        <taxon>Euteleostomi</taxon>
        <taxon>Actinopterygii</taxon>
        <taxon>Neopterygii</taxon>
        <taxon>Teleostei</taxon>
        <taxon>Neoteleostei</taxon>
        <taxon>Acanthomorphata</taxon>
        <taxon>Anabantaria</taxon>
        <taxon>Synbranchiformes</taxon>
        <taxon>Mastacembelidae</taxon>
        <taxon>Mastacembelus</taxon>
    </lineage>
</organism>
<evidence type="ECO:0000256" key="23">
    <source>
        <dbReference type="PROSITE-ProRule" id="PRU00076"/>
    </source>
</evidence>
<dbReference type="SMART" id="SM00034">
    <property type="entry name" value="CLECT"/>
    <property type="match status" value="1"/>
</dbReference>
<evidence type="ECO:0000256" key="4">
    <source>
        <dbReference type="ARBA" id="ARBA00022536"/>
    </source>
</evidence>
<keyword evidence="10" id="KW-0677">Repeat</keyword>
<dbReference type="GO" id="GO:0030246">
    <property type="term" value="F:carbohydrate binding"/>
    <property type="evidence" value="ECO:0007669"/>
    <property type="project" value="UniProtKB-KW"/>
</dbReference>
<dbReference type="FunFam" id="2.10.70.10:FF:000001">
    <property type="entry name" value="Selectin P"/>
    <property type="match status" value="1"/>
</dbReference>
<dbReference type="Gene3D" id="3.10.100.10">
    <property type="entry name" value="Mannose-Binding Protein A, subunit A"/>
    <property type="match status" value="1"/>
</dbReference>
<dbReference type="PROSITE" id="PS50923">
    <property type="entry name" value="SUSHI"/>
    <property type="match status" value="2"/>
</dbReference>
<dbReference type="PROSITE" id="PS50041">
    <property type="entry name" value="C_TYPE_LECTIN_2"/>
    <property type="match status" value="1"/>
</dbReference>
<dbReference type="SUPFAM" id="SSF56436">
    <property type="entry name" value="C-type lectin-like"/>
    <property type="match status" value="1"/>
</dbReference>
<evidence type="ECO:0000256" key="18">
    <source>
        <dbReference type="ARBA" id="ARBA00040812"/>
    </source>
</evidence>
<protein>
    <recommendedName>
        <fullName evidence="18">E-selectin</fullName>
    </recommendedName>
    <alternativeName>
        <fullName evidence="19">CD62 antigen-like family member E</fullName>
    </alternativeName>
    <alternativeName>
        <fullName evidence="20">Endothelial leukocyte adhesion molecule 1</fullName>
    </alternativeName>
    <alternativeName>
        <fullName evidence="21">Leukocyte-endothelial cell adhesion molecule 2</fullName>
    </alternativeName>
</protein>
<evidence type="ECO:0000256" key="19">
    <source>
        <dbReference type="ARBA" id="ARBA00041401"/>
    </source>
</evidence>
<evidence type="ECO:0000256" key="9">
    <source>
        <dbReference type="ARBA" id="ARBA00022734"/>
    </source>
</evidence>
<keyword evidence="29" id="KW-1185">Reference proteome</keyword>